<dbReference type="Gene3D" id="3.80.10.10">
    <property type="entry name" value="Ribonuclease Inhibitor"/>
    <property type="match status" value="2"/>
</dbReference>
<evidence type="ECO:0000256" key="9">
    <source>
        <dbReference type="SAM" id="MobiDB-lite"/>
    </source>
</evidence>
<keyword evidence="2" id="KW-0433">Leucine-rich repeat</keyword>
<dbReference type="SMART" id="SM00220">
    <property type="entry name" value="S_TKc"/>
    <property type="match status" value="1"/>
</dbReference>
<dbReference type="SUPFAM" id="SSF56112">
    <property type="entry name" value="Protein kinase-like (PK-like)"/>
    <property type="match status" value="1"/>
</dbReference>
<dbReference type="FunFam" id="3.80.10.10:FF:000041">
    <property type="entry name" value="LRR receptor-like serine/threonine-protein kinase ERECTA"/>
    <property type="match status" value="1"/>
</dbReference>
<evidence type="ECO:0000256" key="1">
    <source>
        <dbReference type="ARBA" id="ARBA00004370"/>
    </source>
</evidence>
<comment type="subcellular location">
    <subcellularLocation>
        <location evidence="1">Membrane</location>
    </subcellularLocation>
</comment>
<dbReference type="Proteomes" id="UP000516437">
    <property type="component" value="Chromosome 3"/>
</dbReference>
<keyword evidence="6" id="KW-1133">Transmembrane helix</keyword>
<keyword evidence="4" id="KW-0732">Signal</keyword>
<dbReference type="PROSITE" id="PS50011">
    <property type="entry name" value="PROTEIN_KINASE_DOM"/>
    <property type="match status" value="1"/>
</dbReference>
<reference evidence="11 12" key="1">
    <citation type="journal article" date="2019" name="Plant Biotechnol. J.">
        <title>The red bayberry genome and genetic basis of sex determination.</title>
        <authorList>
            <person name="Jia H.M."/>
            <person name="Jia H.J."/>
            <person name="Cai Q.L."/>
            <person name="Wang Y."/>
            <person name="Zhao H.B."/>
            <person name="Yang W.F."/>
            <person name="Wang G.Y."/>
            <person name="Li Y.H."/>
            <person name="Zhan D.L."/>
            <person name="Shen Y.T."/>
            <person name="Niu Q.F."/>
            <person name="Chang L."/>
            <person name="Qiu J."/>
            <person name="Zhao L."/>
            <person name="Xie H.B."/>
            <person name="Fu W.Y."/>
            <person name="Jin J."/>
            <person name="Li X.W."/>
            <person name="Jiao Y."/>
            <person name="Zhou C.C."/>
            <person name="Tu T."/>
            <person name="Chai C.Y."/>
            <person name="Gao J.L."/>
            <person name="Fan L.J."/>
            <person name="van de Weg E."/>
            <person name="Wang J.Y."/>
            <person name="Gao Z.S."/>
        </authorList>
    </citation>
    <scope>NUCLEOTIDE SEQUENCE [LARGE SCALE GENOMIC DNA]</scope>
    <source>
        <tissue evidence="11">Leaves</tissue>
    </source>
</reference>
<dbReference type="InterPro" id="IPR001245">
    <property type="entry name" value="Ser-Thr/Tyr_kinase_cat_dom"/>
</dbReference>
<dbReference type="EMBL" id="RXIC02000021">
    <property type="protein sequence ID" value="KAB1220931.1"/>
    <property type="molecule type" value="Genomic_DNA"/>
</dbReference>
<protein>
    <recommendedName>
        <fullName evidence="10">Protein kinase domain-containing protein</fullName>
    </recommendedName>
</protein>
<dbReference type="PROSITE" id="PS51450">
    <property type="entry name" value="LRR"/>
    <property type="match status" value="1"/>
</dbReference>
<dbReference type="Gene3D" id="1.10.510.10">
    <property type="entry name" value="Transferase(Phosphotransferase) domain 1"/>
    <property type="match status" value="2"/>
</dbReference>
<proteinExistence type="predicted"/>
<sequence>MVGAQDASTDKQALLFFKSRIVKEPWGALSKWNLNRVLYLELPSFGLNGTLAPQLLNLTSLKFLDLFNNSFFGPIPPELGDLSRLSVLDLSRNKLSGAIPATCGYISTLTILGLTENQLSGEIPTELGCLQNLLELQLSLLIPYAKQPCWETAVRYRRFSSLLTELYLTSNKLEGPIPSSLSNASQLQVLELSSNGFTGSIPLLGKLKNLTWLHLGNNSLSSTTELNFQTIGSLANCTLMEKLMLESNQLAGQLPVSVGNLSAHLLEFCVDDNFLTGAFPQGLEKYRKLPAISINHNHFKGKIPSSIGKLKQLQRFMVHDNEHRNLVKVFTSCSSIDHRGADFKALVMEFMSNGNLDKWLYPEDIECGSTLTLTQRLSIAIDVASALDYLHHDCDPPVVHCDLKPRNVLLNDDMAAHVGDFGLARVWSGWQPFYHVYSFGILLLEMFTAKKPTDEMFKEGLTLNKFASTVDEKKIRDIADQRLFKERKFPAKHQTNYFTGKNRSSSTDNNSNRDCLNRSEECVAAVIRLGLPVQLNHLNTG</sequence>
<evidence type="ECO:0000313" key="11">
    <source>
        <dbReference type="EMBL" id="KAB1220931.1"/>
    </source>
</evidence>
<evidence type="ECO:0000256" key="5">
    <source>
        <dbReference type="ARBA" id="ARBA00022737"/>
    </source>
</evidence>
<evidence type="ECO:0000256" key="6">
    <source>
        <dbReference type="ARBA" id="ARBA00022989"/>
    </source>
</evidence>
<evidence type="ECO:0000313" key="12">
    <source>
        <dbReference type="Proteomes" id="UP000516437"/>
    </source>
</evidence>
<dbReference type="GO" id="GO:0016020">
    <property type="term" value="C:membrane"/>
    <property type="evidence" value="ECO:0007669"/>
    <property type="project" value="UniProtKB-SubCell"/>
</dbReference>
<dbReference type="InterPro" id="IPR051809">
    <property type="entry name" value="Plant_receptor-like_S/T_kinase"/>
</dbReference>
<dbReference type="SUPFAM" id="SSF52058">
    <property type="entry name" value="L domain-like"/>
    <property type="match status" value="1"/>
</dbReference>
<dbReference type="PANTHER" id="PTHR27008">
    <property type="entry name" value="OS04G0122200 PROTEIN"/>
    <property type="match status" value="1"/>
</dbReference>
<evidence type="ECO:0000256" key="3">
    <source>
        <dbReference type="ARBA" id="ARBA00022692"/>
    </source>
</evidence>
<gene>
    <name evidence="11" type="ORF">CJ030_MR3G025378</name>
</gene>
<dbReference type="GO" id="GO:0005524">
    <property type="term" value="F:ATP binding"/>
    <property type="evidence" value="ECO:0007669"/>
    <property type="project" value="InterPro"/>
</dbReference>
<dbReference type="InterPro" id="IPR032675">
    <property type="entry name" value="LRR_dom_sf"/>
</dbReference>
<evidence type="ECO:0000256" key="8">
    <source>
        <dbReference type="ARBA" id="ARBA00023180"/>
    </source>
</evidence>
<dbReference type="PANTHER" id="PTHR27008:SF499">
    <property type="entry name" value="OS06G0581500 PROTEIN"/>
    <property type="match status" value="1"/>
</dbReference>
<evidence type="ECO:0000259" key="10">
    <source>
        <dbReference type="PROSITE" id="PS50011"/>
    </source>
</evidence>
<name>A0A6A1W6T8_9ROSI</name>
<keyword evidence="12" id="KW-1185">Reference proteome</keyword>
<organism evidence="11 12">
    <name type="scientific">Morella rubra</name>
    <name type="common">Chinese bayberry</name>
    <dbReference type="NCBI Taxonomy" id="262757"/>
    <lineage>
        <taxon>Eukaryota</taxon>
        <taxon>Viridiplantae</taxon>
        <taxon>Streptophyta</taxon>
        <taxon>Embryophyta</taxon>
        <taxon>Tracheophyta</taxon>
        <taxon>Spermatophyta</taxon>
        <taxon>Magnoliopsida</taxon>
        <taxon>eudicotyledons</taxon>
        <taxon>Gunneridae</taxon>
        <taxon>Pentapetalae</taxon>
        <taxon>rosids</taxon>
        <taxon>fabids</taxon>
        <taxon>Fagales</taxon>
        <taxon>Myricaceae</taxon>
        <taxon>Morella</taxon>
    </lineage>
</organism>
<evidence type="ECO:0000256" key="2">
    <source>
        <dbReference type="ARBA" id="ARBA00022614"/>
    </source>
</evidence>
<keyword evidence="5" id="KW-0677">Repeat</keyword>
<feature type="domain" description="Protein kinase" evidence="10">
    <location>
        <begin position="268"/>
        <end position="541"/>
    </location>
</feature>
<dbReference type="InterPro" id="IPR001611">
    <property type="entry name" value="Leu-rich_rpt"/>
</dbReference>
<dbReference type="OrthoDB" id="676979at2759"/>
<dbReference type="InterPro" id="IPR000719">
    <property type="entry name" value="Prot_kinase_dom"/>
</dbReference>
<dbReference type="PROSITE" id="PS00108">
    <property type="entry name" value="PROTEIN_KINASE_ST"/>
    <property type="match status" value="1"/>
</dbReference>
<dbReference type="Pfam" id="PF07714">
    <property type="entry name" value="PK_Tyr_Ser-Thr"/>
    <property type="match status" value="1"/>
</dbReference>
<dbReference type="GO" id="GO:0004672">
    <property type="term" value="F:protein kinase activity"/>
    <property type="evidence" value="ECO:0007669"/>
    <property type="project" value="InterPro"/>
</dbReference>
<comment type="caution">
    <text evidence="11">The sequence shown here is derived from an EMBL/GenBank/DDBJ whole genome shotgun (WGS) entry which is preliminary data.</text>
</comment>
<dbReference type="Pfam" id="PF00560">
    <property type="entry name" value="LRR_1"/>
    <property type="match status" value="5"/>
</dbReference>
<feature type="compositionally biased region" description="Low complexity" evidence="9">
    <location>
        <begin position="502"/>
        <end position="514"/>
    </location>
</feature>
<keyword evidence="3" id="KW-0812">Transmembrane</keyword>
<evidence type="ECO:0000256" key="7">
    <source>
        <dbReference type="ARBA" id="ARBA00023136"/>
    </source>
</evidence>
<evidence type="ECO:0000256" key="4">
    <source>
        <dbReference type="ARBA" id="ARBA00022729"/>
    </source>
</evidence>
<dbReference type="InterPro" id="IPR008271">
    <property type="entry name" value="Ser/Thr_kinase_AS"/>
</dbReference>
<keyword evidence="7" id="KW-0472">Membrane</keyword>
<feature type="region of interest" description="Disordered" evidence="9">
    <location>
        <begin position="495"/>
        <end position="514"/>
    </location>
</feature>
<keyword evidence="8" id="KW-0325">Glycoprotein</keyword>
<dbReference type="InterPro" id="IPR011009">
    <property type="entry name" value="Kinase-like_dom_sf"/>
</dbReference>
<accession>A0A6A1W6T8</accession>
<dbReference type="AlphaFoldDB" id="A0A6A1W6T8"/>